<dbReference type="Gene3D" id="3.30.565.10">
    <property type="entry name" value="Histidine kinase-like ATPase, C-terminal domain"/>
    <property type="match status" value="1"/>
</dbReference>
<keyword evidence="7" id="KW-0067">ATP-binding</keyword>
<feature type="domain" description="Histidine kinase/HSP90-like ATPase" evidence="10">
    <location>
        <begin position="310"/>
        <end position="395"/>
    </location>
</feature>
<keyword evidence="8" id="KW-0902">Two-component regulatory system</keyword>
<evidence type="ECO:0000256" key="5">
    <source>
        <dbReference type="ARBA" id="ARBA00022741"/>
    </source>
</evidence>
<feature type="transmembrane region" description="Helical" evidence="9">
    <location>
        <begin position="156"/>
        <end position="176"/>
    </location>
</feature>
<sequence>MSTSSQHWYDDRRIRAAYAGGMTDLARVVPPWWQRHLLDVLAAFGAVAVIGSANQLHAHGGGERGIDAVAISVGLVGMAAVLARRISPLASLVVPCVAVGVYLLRNYPNGPTYFLLPLGVFCFGFYGERRLALRLGPLAVLAVALCAWLGGGPNLITRVTIVVSWGIAALVLAEWLRTVADRALERRKVVQQQQMRAQVQQQLELARDLHDSVAHALTAITVQAALAERLAYDEPRQAAEAARAARIASRDALAELGAIVGSLREPGTAPTRPQPDLREIDELVERAREAGLHVNVDRGQLQGIPAPVQAAAYRVVQEGLTNAVRYAPGGRLRLVLRSDGTELRVELTDDGPAIGSIAQPPGGGHGLVGMTERVRATGGVLRHGPRPEGGYAIQAHWTTA</sequence>
<keyword evidence="5" id="KW-0547">Nucleotide-binding</keyword>
<dbReference type="Gene3D" id="1.20.5.1930">
    <property type="match status" value="1"/>
</dbReference>
<dbReference type="GO" id="GO:0000155">
    <property type="term" value="F:phosphorelay sensor kinase activity"/>
    <property type="evidence" value="ECO:0007669"/>
    <property type="project" value="InterPro"/>
</dbReference>
<dbReference type="InterPro" id="IPR036890">
    <property type="entry name" value="HATPase_C_sf"/>
</dbReference>
<keyword evidence="13" id="KW-1185">Reference proteome</keyword>
<evidence type="ECO:0000256" key="3">
    <source>
        <dbReference type="ARBA" id="ARBA00022553"/>
    </source>
</evidence>
<evidence type="ECO:0000259" key="10">
    <source>
        <dbReference type="Pfam" id="PF02518"/>
    </source>
</evidence>
<dbReference type="EMBL" id="RJJQ01000011">
    <property type="protein sequence ID" value="RNI21408.1"/>
    <property type="molecule type" value="Genomic_DNA"/>
</dbReference>
<dbReference type="GO" id="GO:0016020">
    <property type="term" value="C:membrane"/>
    <property type="evidence" value="ECO:0007669"/>
    <property type="project" value="InterPro"/>
</dbReference>
<keyword evidence="9" id="KW-0812">Transmembrane</keyword>
<dbReference type="AlphaFoldDB" id="A0A3M9MA35"/>
<dbReference type="SUPFAM" id="SSF55874">
    <property type="entry name" value="ATPase domain of HSP90 chaperone/DNA topoisomerase II/histidine kinase"/>
    <property type="match status" value="1"/>
</dbReference>
<feature type="transmembrane region" description="Helical" evidence="9">
    <location>
        <begin position="89"/>
        <end position="104"/>
    </location>
</feature>
<feature type="transmembrane region" description="Helical" evidence="9">
    <location>
        <begin position="110"/>
        <end position="126"/>
    </location>
</feature>
<evidence type="ECO:0000313" key="13">
    <source>
        <dbReference type="Proteomes" id="UP000271678"/>
    </source>
</evidence>
<evidence type="ECO:0000256" key="2">
    <source>
        <dbReference type="ARBA" id="ARBA00012438"/>
    </source>
</evidence>
<dbReference type="CDD" id="cd16917">
    <property type="entry name" value="HATPase_UhpB-NarQ-NarX-like"/>
    <property type="match status" value="1"/>
</dbReference>
<evidence type="ECO:0000259" key="11">
    <source>
        <dbReference type="Pfam" id="PF07730"/>
    </source>
</evidence>
<keyword evidence="3" id="KW-0597">Phosphoprotein</keyword>
<evidence type="ECO:0000256" key="9">
    <source>
        <dbReference type="SAM" id="Phobius"/>
    </source>
</evidence>
<dbReference type="EC" id="2.7.13.3" evidence="2"/>
<proteinExistence type="predicted"/>
<dbReference type="PANTHER" id="PTHR24421:SF10">
    <property type="entry name" value="NITRATE_NITRITE SENSOR PROTEIN NARQ"/>
    <property type="match status" value="1"/>
</dbReference>
<accession>A0A3M9MA35</accession>
<dbReference type="Pfam" id="PF07730">
    <property type="entry name" value="HisKA_3"/>
    <property type="match status" value="1"/>
</dbReference>
<protein>
    <recommendedName>
        <fullName evidence="2">histidine kinase</fullName>
        <ecNumber evidence="2">2.7.13.3</ecNumber>
    </recommendedName>
</protein>
<keyword evidence="4" id="KW-0808">Transferase</keyword>
<name>A0A3M9MA35_9MICO</name>
<evidence type="ECO:0000256" key="1">
    <source>
        <dbReference type="ARBA" id="ARBA00000085"/>
    </source>
</evidence>
<evidence type="ECO:0000256" key="6">
    <source>
        <dbReference type="ARBA" id="ARBA00022777"/>
    </source>
</evidence>
<feature type="domain" description="Signal transduction histidine kinase subgroup 3 dimerisation and phosphoacceptor" evidence="11">
    <location>
        <begin position="204"/>
        <end position="266"/>
    </location>
</feature>
<feature type="transmembrane region" description="Helical" evidence="9">
    <location>
        <begin position="131"/>
        <end position="150"/>
    </location>
</feature>
<evidence type="ECO:0000313" key="12">
    <source>
        <dbReference type="EMBL" id="RNI21408.1"/>
    </source>
</evidence>
<dbReference type="InterPro" id="IPR003594">
    <property type="entry name" value="HATPase_dom"/>
</dbReference>
<dbReference type="Proteomes" id="UP000271678">
    <property type="component" value="Unassembled WGS sequence"/>
</dbReference>
<gene>
    <name evidence="12" type="ORF">EFY87_12140</name>
</gene>
<keyword evidence="6" id="KW-0418">Kinase</keyword>
<evidence type="ECO:0000256" key="4">
    <source>
        <dbReference type="ARBA" id="ARBA00022679"/>
    </source>
</evidence>
<keyword evidence="9" id="KW-1133">Transmembrane helix</keyword>
<reference evidence="12 13" key="1">
    <citation type="submission" date="2018-11" db="EMBL/GenBank/DDBJ databases">
        <title>Draft genome of Simplicispira Flexivirga sp. BO-16.</title>
        <authorList>
            <person name="Im W.T."/>
        </authorList>
    </citation>
    <scope>NUCLEOTIDE SEQUENCE [LARGE SCALE GENOMIC DNA]</scope>
    <source>
        <strain evidence="12 13">BO-16</strain>
    </source>
</reference>
<comment type="catalytic activity">
    <reaction evidence="1">
        <text>ATP + protein L-histidine = ADP + protein N-phospho-L-histidine.</text>
        <dbReference type="EC" id="2.7.13.3"/>
    </reaction>
</comment>
<organism evidence="12 13">
    <name type="scientific">Flexivirga caeni</name>
    <dbReference type="NCBI Taxonomy" id="2294115"/>
    <lineage>
        <taxon>Bacteria</taxon>
        <taxon>Bacillati</taxon>
        <taxon>Actinomycetota</taxon>
        <taxon>Actinomycetes</taxon>
        <taxon>Micrococcales</taxon>
        <taxon>Dermacoccaceae</taxon>
        <taxon>Flexivirga</taxon>
    </lineage>
</organism>
<evidence type="ECO:0000256" key="8">
    <source>
        <dbReference type="ARBA" id="ARBA00023012"/>
    </source>
</evidence>
<dbReference type="InterPro" id="IPR050482">
    <property type="entry name" value="Sensor_HK_TwoCompSys"/>
</dbReference>
<dbReference type="GO" id="GO:0005524">
    <property type="term" value="F:ATP binding"/>
    <property type="evidence" value="ECO:0007669"/>
    <property type="project" value="UniProtKB-KW"/>
</dbReference>
<dbReference type="GO" id="GO:0046983">
    <property type="term" value="F:protein dimerization activity"/>
    <property type="evidence" value="ECO:0007669"/>
    <property type="project" value="InterPro"/>
</dbReference>
<dbReference type="InterPro" id="IPR011712">
    <property type="entry name" value="Sig_transdc_His_kin_sub3_dim/P"/>
</dbReference>
<dbReference type="PANTHER" id="PTHR24421">
    <property type="entry name" value="NITRATE/NITRITE SENSOR PROTEIN NARX-RELATED"/>
    <property type="match status" value="1"/>
</dbReference>
<dbReference type="Pfam" id="PF02518">
    <property type="entry name" value="HATPase_c"/>
    <property type="match status" value="1"/>
</dbReference>
<comment type="caution">
    <text evidence="12">The sequence shown here is derived from an EMBL/GenBank/DDBJ whole genome shotgun (WGS) entry which is preliminary data.</text>
</comment>
<keyword evidence="9" id="KW-0472">Membrane</keyword>
<evidence type="ECO:0000256" key="7">
    <source>
        <dbReference type="ARBA" id="ARBA00022840"/>
    </source>
</evidence>